<dbReference type="PRINTS" id="PR01415">
    <property type="entry name" value="ANKYRIN"/>
</dbReference>
<evidence type="ECO:0000259" key="3">
    <source>
        <dbReference type="Pfam" id="PF24883"/>
    </source>
</evidence>
<dbReference type="SMART" id="SM00248">
    <property type="entry name" value="ANK"/>
    <property type="match status" value="4"/>
</dbReference>
<dbReference type="SUPFAM" id="SSF48403">
    <property type="entry name" value="Ankyrin repeat"/>
    <property type="match status" value="1"/>
</dbReference>
<dbReference type="GO" id="GO:0003824">
    <property type="term" value="F:catalytic activity"/>
    <property type="evidence" value="ECO:0007669"/>
    <property type="project" value="InterPro"/>
</dbReference>
<dbReference type="Gene3D" id="3.40.50.300">
    <property type="entry name" value="P-loop containing nucleotide triphosphate hydrolases"/>
    <property type="match status" value="1"/>
</dbReference>
<dbReference type="PROSITE" id="PS50297">
    <property type="entry name" value="ANK_REP_REGION"/>
    <property type="match status" value="2"/>
</dbReference>
<dbReference type="InterPro" id="IPR056884">
    <property type="entry name" value="NPHP3-like_N"/>
</dbReference>
<dbReference type="Pfam" id="PF00023">
    <property type="entry name" value="Ank"/>
    <property type="match status" value="1"/>
</dbReference>
<sequence>MGAARAMLDETHDPLPSMEDDTNSYVLGRIQAHNVVLACLPNAEYGTNNAAHVASNLKRTFPSIKYWLMVGIGGADPSRQDIRLGDVVVGTRVMQYDYGKIAKGEFKTTAIPRLPDHSLGTAISNLRSKHELEPTQIPSILQDKLGKHQHFLHPNLPDRLFRKTYEHGGEASSCEDCDSSKIMPRRIRMSNIPQIHYGAIASGNQVMKDAWIRDKVGSELDVICFEMEAAGIMGVLPCLPIRGICDYADSHKCKGWQRYAAATASAYTRELLEVLPSSNVCTLASSHSDTDRSKELRKGRRKKLLGSLKFEQIESRRLTIKEAHEKTCRWFLGHPPYKAWLDPSQLKQHHGFLWISGKPGAGKSTLMKFIYFTMTSKHDGDQVIASFFFNARGESLEKSVSGMYRSLLLQLLEGYPDLQRVLDDPELMANVWSQDHVLHGVLDDPDIKPITFSQEHYRLSLDILKNIFRAAIMKLGRRPFTCFIDALDECDEQQAVEMIYFIEELTIKSTNIGVPLRICFSSRHYPYINIGCSIRVTLETQPGHTDDLMVYTKSSLRIMNPQLVQQLQKDIIDKASGVFLWVVLVVHILNDEDRRGRPTLRKRLEEIPSGLSELFRDLVTRDKDNIEDFVLSTLWILFANRPLRLNEYFHALWSGLYSKGSADTEIPDTSLYTDETATRYVTSSSKGLAEITVSDIPTVQFIHESVRDFLLKHNGLNILWAELGSERESPSHERLKECCEAYLNHPTIHEFISETKGEYIEEGFERFPFLPYASRHILYHADHAAKAIPQDAFLKNIELSKLMKISKSLVKFTLQNHTKAEKNLLFLLADRDCPELICTLIKDKPTTEVYGEQFKDALFAAFDRNNKRSIVALFGLSTCIYNGVAITAGFDYTHPEVFSGQTPLTWAAKEGRAEYIDLCLQKGVDIDIKNDYGNTALLEATRENQEGIVRLLLGKKADANTTSKDGSTPLIWASGRGRNTLVKLLIDNGADLNAINDNKSTALIQALRYCHEDTAKLLIENGASINITGTHFSTAHRQGVRLSDRPLLGP</sequence>
<feature type="repeat" description="ANK" evidence="2">
    <location>
        <begin position="932"/>
        <end position="964"/>
    </location>
</feature>
<dbReference type="Pfam" id="PF12796">
    <property type="entry name" value="Ank_2"/>
    <property type="match status" value="1"/>
</dbReference>
<gene>
    <name evidence="4" type="ORF">BN869_000002214_1</name>
</gene>
<dbReference type="InterPro" id="IPR027417">
    <property type="entry name" value="P-loop_NTPase"/>
</dbReference>
<dbReference type="GO" id="GO:0009116">
    <property type="term" value="P:nucleoside metabolic process"/>
    <property type="evidence" value="ECO:0007669"/>
    <property type="project" value="InterPro"/>
</dbReference>
<dbReference type="AlphaFoldDB" id="A0A0B7JMI9"/>
<feature type="repeat" description="ANK" evidence="2">
    <location>
        <begin position="899"/>
        <end position="931"/>
    </location>
</feature>
<evidence type="ECO:0000256" key="1">
    <source>
        <dbReference type="ARBA" id="ARBA00022737"/>
    </source>
</evidence>
<protein>
    <recommendedName>
        <fullName evidence="3">Nephrocystin 3-like N-terminal domain-containing protein</fullName>
    </recommendedName>
</protein>
<dbReference type="Gene3D" id="3.40.50.1580">
    <property type="entry name" value="Nucleoside phosphorylase domain"/>
    <property type="match status" value="1"/>
</dbReference>
<name>A0A0B7JMI9_BIOOC</name>
<dbReference type="PROSITE" id="PS50088">
    <property type="entry name" value="ANK_REPEAT"/>
    <property type="match status" value="4"/>
</dbReference>
<reference evidence="4" key="1">
    <citation type="submission" date="2015-01" db="EMBL/GenBank/DDBJ databases">
        <authorList>
            <person name="Durling Mikael"/>
        </authorList>
    </citation>
    <scope>NUCLEOTIDE SEQUENCE</scope>
</reference>
<dbReference type="PANTHER" id="PTHR46082">
    <property type="entry name" value="ATP/GTP-BINDING PROTEIN-RELATED"/>
    <property type="match status" value="1"/>
</dbReference>
<proteinExistence type="predicted"/>
<dbReference type="Gene3D" id="1.25.40.20">
    <property type="entry name" value="Ankyrin repeat-containing domain"/>
    <property type="match status" value="1"/>
</dbReference>
<dbReference type="EMBL" id="CDPU01000004">
    <property type="protein sequence ID" value="CEO46159.1"/>
    <property type="molecule type" value="Genomic_DNA"/>
</dbReference>
<dbReference type="InterPro" id="IPR035994">
    <property type="entry name" value="Nucleoside_phosphorylase_sf"/>
</dbReference>
<organism evidence="4">
    <name type="scientific">Bionectria ochroleuca</name>
    <name type="common">Gliocladium roseum</name>
    <dbReference type="NCBI Taxonomy" id="29856"/>
    <lineage>
        <taxon>Eukaryota</taxon>
        <taxon>Fungi</taxon>
        <taxon>Dikarya</taxon>
        <taxon>Ascomycota</taxon>
        <taxon>Pezizomycotina</taxon>
        <taxon>Sordariomycetes</taxon>
        <taxon>Hypocreomycetidae</taxon>
        <taxon>Hypocreales</taxon>
        <taxon>Bionectriaceae</taxon>
        <taxon>Clonostachys</taxon>
    </lineage>
</organism>
<dbReference type="InterPro" id="IPR053137">
    <property type="entry name" value="NLR-like"/>
</dbReference>
<evidence type="ECO:0000256" key="2">
    <source>
        <dbReference type="PROSITE-ProRule" id="PRU00023"/>
    </source>
</evidence>
<dbReference type="InterPro" id="IPR036770">
    <property type="entry name" value="Ankyrin_rpt-contain_sf"/>
</dbReference>
<dbReference type="PANTHER" id="PTHR46082:SF11">
    <property type="entry name" value="AAA+ ATPASE DOMAIN-CONTAINING PROTEIN-RELATED"/>
    <property type="match status" value="1"/>
</dbReference>
<dbReference type="SUPFAM" id="SSF52540">
    <property type="entry name" value="P-loop containing nucleoside triphosphate hydrolases"/>
    <property type="match status" value="1"/>
</dbReference>
<keyword evidence="2" id="KW-0040">ANK repeat</keyword>
<dbReference type="Pfam" id="PF24883">
    <property type="entry name" value="NPHP3_N"/>
    <property type="match status" value="1"/>
</dbReference>
<feature type="domain" description="Nephrocystin 3-like N-terminal" evidence="3">
    <location>
        <begin position="327"/>
        <end position="523"/>
    </location>
</feature>
<dbReference type="SUPFAM" id="SSF53167">
    <property type="entry name" value="Purine and uridine phosphorylases"/>
    <property type="match status" value="1"/>
</dbReference>
<evidence type="ECO:0000313" key="4">
    <source>
        <dbReference type="EMBL" id="CEO46159.1"/>
    </source>
</evidence>
<feature type="repeat" description="ANK" evidence="2">
    <location>
        <begin position="998"/>
        <end position="1030"/>
    </location>
</feature>
<keyword evidence="1" id="KW-0677">Repeat</keyword>
<accession>A0A0B7JMI9</accession>
<feature type="repeat" description="ANK" evidence="2">
    <location>
        <begin position="965"/>
        <end position="997"/>
    </location>
</feature>
<dbReference type="InterPro" id="IPR002110">
    <property type="entry name" value="Ankyrin_rpt"/>
</dbReference>